<comment type="similarity">
    <text evidence="5 17">Belongs to the PEP-utilizing enzyme family.</text>
</comment>
<dbReference type="InterPro" id="IPR040442">
    <property type="entry name" value="Pyrv_kinase-like_dom_sf"/>
</dbReference>
<dbReference type="SUPFAM" id="SSF47831">
    <property type="entry name" value="Enzyme I of the PEP:sugar phosphotransferase system HPr-binding (sub)domain"/>
    <property type="match status" value="1"/>
</dbReference>
<dbReference type="PRINTS" id="PR01736">
    <property type="entry name" value="PHPHTRNFRASE"/>
</dbReference>
<comment type="caution">
    <text evidence="24">The sequence shown here is derived from an EMBL/GenBank/DDBJ whole genome shotgun (WGS) entry which is preliminary data.</text>
</comment>
<evidence type="ECO:0000256" key="11">
    <source>
        <dbReference type="ARBA" id="ARBA00022679"/>
    </source>
</evidence>
<keyword evidence="11 17" id="KW-0808">Transferase</keyword>
<gene>
    <name evidence="24" type="ORF">EDC65_3488</name>
</gene>
<name>A0A3N1KZQ5_9PROT</name>
<keyword evidence="10 17" id="KW-0762">Sugar transport</keyword>
<dbReference type="GO" id="GO:0009401">
    <property type="term" value="P:phosphoenolpyruvate-dependent sugar phosphotransferase system"/>
    <property type="evidence" value="ECO:0007669"/>
    <property type="project" value="UniProtKB-KW"/>
</dbReference>
<evidence type="ECO:0000256" key="18">
    <source>
        <dbReference type="PIRSR" id="PIRSR000732-1"/>
    </source>
</evidence>
<keyword evidence="9 17" id="KW-0963">Cytoplasm</keyword>
<dbReference type="InterPro" id="IPR050499">
    <property type="entry name" value="PEP-utilizing_PTS_enzyme"/>
</dbReference>
<keyword evidence="24" id="KW-0670">Pyruvate</keyword>
<evidence type="ECO:0000256" key="8">
    <source>
        <dbReference type="ARBA" id="ARBA00022448"/>
    </source>
</evidence>
<keyword evidence="8 17" id="KW-0813">Transport</keyword>
<evidence type="ECO:0000259" key="21">
    <source>
        <dbReference type="Pfam" id="PF00391"/>
    </source>
</evidence>
<dbReference type="InterPro" id="IPR024692">
    <property type="entry name" value="PTS_EI"/>
</dbReference>
<dbReference type="EMBL" id="RJKX01000015">
    <property type="protein sequence ID" value="ROP84140.1"/>
    <property type="molecule type" value="Genomic_DNA"/>
</dbReference>
<dbReference type="PANTHER" id="PTHR46244:SF3">
    <property type="entry name" value="PHOSPHOENOLPYRUVATE-PROTEIN PHOSPHOTRANSFERASE"/>
    <property type="match status" value="1"/>
</dbReference>
<protein>
    <recommendedName>
        <fullName evidence="7 17">Phosphoenolpyruvate-protein phosphotransferase</fullName>
        <ecNumber evidence="6 17">2.7.3.9</ecNumber>
    </recommendedName>
    <alternativeName>
        <fullName evidence="16 17">Phosphotransferase system, enzyme I</fullName>
    </alternativeName>
</protein>
<keyword evidence="15 17" id="KW-0460">Magnesium</keyword>
<feature type="active site" description="Proton donor" evidence="18">
    <location>
        <position position="516"/>
    </location>
</feature>
<dbReference type="EC" id="2.7.3.9" evidence="6 17"/>
<evidence type="ECO:0000256" key="12">
    <source>
        <dbReference type="ARBA" id="ARBA00022683"/>
    </source>
</evidence>
<feature type="domain" description="Phosphotransferase system enzyme I N-terminal" evidence="23">
    <location>
        <begin position="11"/>
        <end position="137"/>
    </location>
</feature>
<evidence type="ECO:0000256" key="15">
    <source>
        <dbReference type="ARBA" id="ARBA00022842"/>
    </source>
</evidence>
<comment type="cofactor">
    <cofactor evidence="2 17 20">
        <name>Mg(2+)</name>
        <dbReference type="ChEBI" id="CHEBI:18420"/>
    </cofactor>
</comment>
<keyword evidence="14 17" id="KW-0418">Kinase</keyword>
<evidence type="ECO:0000256" key="16">
    <source>
        <dbReference type="ARBA" id="ARBA00033235"/>
    </source>
</evidence>
<dbReference type="InterPro" id="IPR036637">
    <property type="entry name" value="Phosphohistidine_dom_sf"/>
</dbReference>
<dbReference type="SUPFAM" id="SSF51621">
    <property type="entry name" value="Phosphoenolpyruvate/pyruvate domain"/>
    <property type="match status" value="1"/>
</dbReference>
<evidence type="ECO:0000256" key="14">
    <source>
        <dbReference type="ARBA" id="ARBA00022777"/>
    </source>
</evidence>
<dbReference type="AlphaFoldDB" id="A0A3N1KZQ5"/>
<dbReference type="GO" id="GO:0016301">
    <property type="term" value="F:kinase activity"/>
    <property type="evidence" value="ECO:0007669"/>
    <property type="project" value="UniProtKB-KW"/>
</dbReference>
<dbReference type="Gene3D" id="3.50.30.10">
    <property type="entry name" value="Phosphohistidine domain"/>
    <property type="match status" value="1"/>
</dbReference>
<feature type="binding site" evidence="19">
    <location>
        <position position="307"/>
    </location>
    <ligand>
        <name>phosphoenolpyruvate</name>
        <dbReference type="ChEBI" id="CHEBI:58702"/>
    </ligand>
</feature>
<comment type="function">
    <text evidence="3 17">General (non sugar-specific) component of the phosphoenolpyruvate-dependent sugar phosphotransferase system (sugar PTS). This major carbohydrate active-transport system catalyzes the phosphorylation of incoming sugar substrates concomitantly with their translocation across the cell membrane. Enzyme I transfers the phosphoryl group from phosphoenolpyruvate (PEP) to the phosphoryl carrier protein (HPr).</text>
</comment>
<dbReference type="PANTHER" id="PTHR46244">
    <property type="entry name" value="PHOSPHOENOLPYRUVATE-PROTEIN PHOSPHOTRANSFERASE"/>
    <property type="match status" value="1"/>
</dbReference>
<evidence type="ECO:0000313" key="25">
    <source>
        <dbReference type="Proteomes" id="UP000278222"/>
    </source>
</evidence>
<dbReference type="Pfam" id="PF05524">
    <property type="entry name" value="PEP-utilisers_N"/>
    <property type="match status" value="1"/>
</dbReference>
<dbReference type="Proteomes" id="UP000278222">
    <property type="component" value="Unassembled WGS sequence"/>
</dbReference>
<evidence type="ECO:0000256" key="10">
    <source>
        <dbReference type="ARBA" id="ARBA00022597"/>
    </source>
</evidence>
<keyword evidence="25" id="KW-1185">Reference proteome</keyword>
<dbReference type="Pfam" id="PF00391">
    <property type="entry name" value="PEP-utilizers"/>
    <property type="match status" value="1"/>
</dbReference>
<dbReference type="SUPFAM" id="SSF52009">
    <property type="entry name" value="Phosphohistidine domain"/>
    <property type="match status" value="1"/>
</dbReference>
<proteinExistence type="inferred from homology"/>
<evidence type="ECO:0000256" key="13">
    <source>
        <dbReference type="ARBA" id="ARBA00022723"/>
    </source>
</evidence>
<dbReference type="InterPro" id="IPR008279">
    <property type="entry name" value="PEP-util_enz_mobile_dom"/>
</dbReference>
<feature type="binding site" evidence="19">
    <location>
        <begin position="468"/>
        <end position="469"/>
    </location>
    <ligand>
        <name>phosphoenolpyruvate</name>
        <dbReference type="ChEBI" id="CHEBI:58702"/>
    </ligand>
</feature>
<accession>A0A3N1KZQ5</accession>
<dbReference type="InterPro" id="IPR006318">
    <property type="entry name" value="PTS_EI-like"/>
</dbReference>
<dbReference type="PIRSF" id="PIRSF000732">
    <property type="entry name" value="PTS_enzyme_I"/>
    <property type="match status" value="1"/>
</dbReference>
<evidence type="ECO:0000256" key="19">
    <source>
        <dbReference type="PIRSR" id="PIRSR000732-2"/>
    </source>
</evidence>
<feature type="binding site" evidence="19">
    <location>
        <position position="479"/>
    </location>
    <ligand>
        <name>phosphoenolpyruvate</name>
        <dbReference type="ChEBI" id="CHEBI:58702"/>
    </ligand>
</feature>
<evidence type="ECO:0000256" key="17">
    <source>
        <dbReference type="PIRNR" id="PIRNR000732"/>
    </source>
</evidence>
<evidence type="ECO:0000259" key="23">
    <source>
        <dbReference type="Pfam" id="PF05524"/>
    </source>
</evidence>
<dbReference type="RefSeq" id="WP_123691837.1">
    <property type="nucleotide sequence ID" value="NZ_AP019700.1"/>
</dbReference>
<evidence type="ECO:0000313" key="24">
    <source>
        <dbReference type="EMBL" id="ROP84140.1"/>
    </source>
</evidence>
<comment type="subcellular location">
    <subcellularLocation>
        <location evidence="4 17">Cytoplasm</location>
    </subcellularLocation>
</comment>
<feature type="domain" description="PEP-utilising enzyme C-terminal" evidence="22">
    <location>
        <begin position="266"/>
        <end position="555"/>
    </location>
</feature>
<reference evidence="24 25" key="1">
    <citation type="submission" date="2018-11" db="EMBL/GenBank/DDBJ databases">
        <title>Genomic Encyclopedia of Type Strains, Phase IV (KMG-IV): sequencing the most valuable type-strain genomes for metagenomic binning, comparative biology and taxonomic classification.</title>
        <authorList>
            <person name="Goeker M."/>
        </authorList>
    </citation>
    <scope>NUCLEOTIDE SEQUENCE [LARGE SCALE GENOMIC DNA]</scope>
    <source>
        <strain evidence="24 25">DSM 5900</strain>
    </source>
</reference>
<evidence type="ECO:0000259" key="22">
    <source>
        <dbReference type="Pfam" id="PF02896"/>
    </source>
</evidence>
<evidence type="ECO:0000256" key="20">
    <source>
        <dbReference type="PIRSR" id="PIRSR000732-3"/>
    </source>
</evidence>
<dbReference type="NCBIfam" id="TIGR01417">
    <property type="entry name" value="PTS_I_fam"/>
    <property type="match status" value="1"/>
</dbReference>
<evidence type="ECO:0000256" key="5">
    <source>
        <dbReference type="ARBA" id="ARBA00007837"/>
    </source>
</evidence>
<dbReference type="InterPro" id="IPR008731">
    <property type="entry name" value="PTS_EIN"/>
</dbReference>
<evidence type="ECO:0000256" key="6">
    <source>
        <dbReference type="ARBA" id="ARBA00012232"/>
    </source>
</evidence>
<dbReference type="Gene3D" id="1.10.274.10">
    <property type="entry name" value="PtsI, HPr-binding domain"/>
    <property type="match status" value="1"/>
</dbReference>
<dbReference type="InterPro" id="IPR036618">
    <property type="entry name" value="PtsI_HPr-bd_sf"/>
</dbReference>
<evidence type="ECO:0000256" key="4">
    <source>
        <dbReference type="ARBA" id="ARBA00004496"/>
    </source>
</evidence>
<dbReference type="Gene3D" id="3.20.20.60">
    <property type="entry name" value="Phosphoenolpyruvate-binding domains"/>
    <property type="match status" value="1"/>
</dbReference>
<feature type="binding site" evidence="20">
    <location>
        <position position="445"/>
    </location>
    <ligand>
        <name>Mg(2+)</name>
        <dbReference type="ChEBI" id="CHEBI:18420"/>
    </ligand>
</feature>
<dbReference type="InterPro" id="IPR015813">
    <property type="entry name" value="Pyrv/PenolPyrv_kinase-like_dom"/>
</dbReference>
<dbReference type="InterPro" id="IPR000121">
    <property type="entry name" value="PEP_util_C"/>
</dbReference>
<feature type="binding site" evidence="19">
    <location>
        <position position="343"/>
    </location>
    <ligand>
        <name>phosphoenolpyruvate</name>
        <dbReference type="ChEBI" id="CHEBI:58702"/>
    </ligand>
</feature>
<organism evidence="24 25">
    <name type="scientific">Stella humosa</name>
    <dbReference type="NCBI Taxonomy" id="94"/>
    <lineage>
        <taxon>Bacteria</taxon>
        <taxon>Pseudomonadati</taxon>
        <taxon>Pseudomonadota</taxon>
        <taxon>Alphaproteobacteria</taxon>
        <taxon>Rhodospirillales</taxon>
        <taxon>Stellaceae</taxon>
        <taxon>Stella</taxon>
    </lineage>
</organism>
<evidence type="ECO:0000256" key="3">
    <source>
        <dbReference type="ARBA" id="ARBA00002728"/>
    </source>
</evidence>
<dbReference type="Pfam" id="PF02896">
    <property type="entry name" value="PEP-utilizers_C"/>
    <property type="match status" value="1"/>
</dbReference>
<evidence type="ECO:0000256" key="1">
    <source>
        <dbReference type="ARBA" id="ARBA00000683"/>
    </source>
</evidence>
<feature type="domain" description="PEP-utilising enzyme mobile" evidence="21">
    <location>
        <begin position="164"/>
        <end position="236"/>
    </location>
</feature>
<evidence type="ECO:0000256" key="9">
    <source>
        <dbReference type="ARBA" id="ARBA00022490"/>
    </source>
</evidence>
<sequence>MKTDRAERTLTGLPVSPGIAIGPVYLHDPGIVAVTAYSIPTAELEHERLRFHRSVDAALLQIDKLRARAEMLPESAQEAAVALLEVHRQMLSGSRLVRGVDRRIRENRINAEAALETELAAIVESFSAIADPTIRSRVDDVRGAGHRVLRHLTQTAYHSFARVPTGSVVLAEELTPADAALMDPARILGFAAAVGGVEGHTAIMARALHLPAVLGVRGLLDAAAGASIVVVDGVDGQVVFDPGPDTLAAFRRRRAALARQRRRLVAVAALPAITDDGVAISLNANIDLPAEVDEARALGADGVGLLRTEIQFMNREDLPDEDAQYEMLRAVVEGLDGRTVTIRTLDIGGDKRAPALAAHFPEGPNPALGLRAIRYSLKVPRLFETQVAAILRAGAHGSIRILLPMLTSVGEMRQARNIIQRTARRLRRQGVAIADPLPPIGAMIETPAAALGADALADHSDFFAIGTNDLTMYTLAIDRSDEQVASLYNPFHPAVLRLIVFAVTAARERGIPISVCGEIAGDPRYTALLLGLGLRELSMSPGSLPRVKERLRAVDVAEAQTLAARSVAAHDAAHVMVLVEHFNASL</sequence>
<keyword evidence="13 17" id="KW-0479">Metal-binding</keyword>
<evidence type="ECO:0000256" key="7">
    <source>
        <dbReference type="ARBA" id="ARBA00016544"/>
    </source>
</evidence>
<dbReference type="OrthoDB" id="9765468at2"/>
<dbReference type="GO" id="GO:0008965">
    <property type="term" value="F:phosphoenolpyruvate-protein phosphotransferase activity"/>
    <property type="evidence" value="ECO:0007669"/>
    <property type="project" value="UniProtKB-EC"/>
</dbReference>
<dbReference type="GO" id="GO:0005737">
    <property type="term" value="C:cytoplasm"/>
    <property type="evidence" value="ECO:0007669"/>
    <property type="project" value="UniProtKB-SubCell"/>
</dbReference>
<feature type="active site" description="Tele-phosphohistidine intermediate" evidence="18">
    <location>
        <position position="200"/>
    </location>
</feature>
<evidence type="ECO:0000256" key="2">
    <source>
        <dbReference type="ARBA" id="ARBA00001946"/>
    </source>
</evidence>
<feature type="binding site" evidence="20">
    <location>
        <position position="469"/>
    </location>
    <ligand>
        <name>Mg(2+)</name>
        <dbReference type="ChEBI" id="CHEBI:18420"/>
    </ligand>
</feature>
<comment type="catalytic activity">
    <reaction evidence="1 17">
        <text>L-histidyl-[protein] + phosphoenolpyruvate = N(pros)-phospho-L-histidyl-[protein] + pyruvate</text>
        <dbReference type="Rhea" id="RHEA:23880"/>
        <dbReference type="Rhea" id="RHEA-COMP:9745"/>
        <dbReference type="Rhea" id="RHEA-COMP:9746"/>
        <dbReference type="ChEBI" id="CHEBI:15361"/>
        <dbReference type="ChEBI" id="CHEBI:29979"/>
        <dbReference type="ChEBI" id="CHEBI:58702"/>
        <dbReference type="ChEBI" id="CHEBI:64837"/>
        <dbReference type="EC" id="2.7.3.9"/>
    </reaction>
</comment>
<keyword evidence="12 17" id="KW-0598">Phosphotransferase system</keyword>
<dbReference type="GO" id="GO:0046872">
    <property type="term" value="F:metal ion binding"/>
    <property type="evidence" value="ECO:0007669"/>
    <property type="project" value="UniProtKB-KW"/>
</dbReference>